<keyword evidence="3" id="KW-1185">Reference proteome</keyword>
<proteinExistence type="predicted"/>
<gene>
    <name evidence="2" type="ORF">GMRT_12680</name>
</gene>
<evidence type="ECO:0000313" key="2">
    <source>
        <dbReference type="EMBL" id="TNJ27872.1"/>
    </source>
</evidence>
<organism evidence="2 3">
    <name type="scientific">Giardia muris</name>
    <dbReference type="NCBI Taxonomy" id="5742"/>
    <lineage>
        <taxon>Eukaryota</taxon>
        <taxon>Metamonada</taxon>
        <taxon>Diplomonadida</taxon>
        <taxon>Hexamitidae</taxon>
        <taxon>Giardiinae</taxon>
        <taxon>Giardia</taxon>
    </lineage>
</organism>
<dbReference type="EMBL" id="VDLU01000003">
    <property type="protein sequence ID" value="TNJ27872.1"/>
    <property type="molecule type" value="Genomic_DNA"/>
</dbReference>
<feature type="compositionally biased region" description="Basic and acidic residues" evidence="1">
    <location>
        <begin position="20"/>
        <end position="39"/>
    </location>
</feature>
<accession>A0A4Z1SPW4</accession>
<dbReference type="AlphaFoldDB" id="A0A4Z1SPW4"/>
<name>A0A4Z1SPW4_GIAMU</name>
<sequence length="201" mass="21940">MSSEGETTPGGPGGMADRLAQLRRDAQEFEELVRQHRTDPIPSSRPSDSPHPHPDPSPSQPHSAYDNGNRILRQLLKSNKCKLDFDTSLDKLAQAKGLCKDLKLKAEATKHEIDDCLSHRIFQEALGGAEPSGPVDTTSLEVLDAQTRAQLLLDAALEDERLVDLEGLAREAEELDRDYLSIASPTSRGTEKGRPKKPGAS</sequence>
<protein>
    <submittedName>
        <fullName evidence="2">Uncharacterized protein</fullName>
    </submittedName>
</protein>
<evidence type="ECO:0000256" key="1">
    <source>
        <dbReference type="SAM" id="MobiDB-lite"/>
    </source>
</evidence>
<reference evidence="2 3" key="1">
    <citation type="submission" date="2019-05" db="EMBL/GenBank/DDBJ databases">
        <title>The compact genome of Giardia muris reveals important steps in the evolution of intestinal protozoan parasites.</title>
        <authorList>
            <person name="Xu F."/>
            <person name="Jimenez-Gonzalez A."/>
            <person name="Einarsson E."/>
            <person name="Astvaldsson A."/>
            <person name="Peirasmaki D."/>
            <person name="Eckmann L."/>
            <person name="Andersson J.O."/>
            <person name="Svard S.G."/>
            <person name="Jerlstrom-Hultqvist J."/>
        </authorList>
    </citation>
    <scope>NUCLEOTIDE SEQUENCE [LARGE SCALE GENOMIC DNA]</scope>
    <source>
        <strain evidence="2 3">Roberts-Thomson</strain>
    </source>
</reference>
<dbReference type="VEuPathDB" id="GiardiaDB:GMRT_12680"/>
<comment type="caution">
    <text evidence="2">The sequence shown here is derived from an EMBL/GenBank/DDBJ whole genome shotgun (WGS) entry which is preliminary data.</text>
</comment>
<evidence type="ECO:0000313" key="3">
    <source>
        <dbReference type="Proteomes" id="UP000315496"/>
    </source>
</evidence>
<dbReference type="Proteomes" id="UP000315496">
    <property type="component" value="Chromosome 3"/>
</dbReference>
<feature type="region of interest" description="Disordered" evidence="1">
    <location>
        <begin position="179"/>
        <end position="201"/>
    </location>
</feature>
<feature type="region of interest" description="Disordered" evidence="1">
    <location>
        <begin position="1"/>
        <end position="66"/>
    </location>
</feature>